<feature type="domain" description="Peptidase S26" evidence="10">
    <location>
        <begin position="38"/>
        <end position="224"/>
    </location>
</feature>
<dbReference type="PROSITE" id="PS00761">
    <property type="entry name" value="SPASE_I_3"/>
    <property type="match status" value="1"/>
</dbReference>
<dbReference type="InterPro" id="IPR019756">
    <property type="entry name" value="Pept_S26A_signal_pept_1_Ser-AS"/>
</dbReference>
<dbReference type="GO" id="GO:0004252">
    <property type="term" value="F:serine-type endopeptidase activity"/>
    <property type="evidence" value="ECO:0007669"/>
    <property type="project" value="InterPro"/>
</dbReference>
<organism evidence="11 12">
    <name type="scientific">Streptomyces armeniacus</name>
    <dbReference type="NCBI Taxonomy" id="83291"/>
    <lineage>
        <taxon>Bacteria</taxon>
        <taxon>Bacillati</taxon>
        <taxon>Actinomycetota</taxon>
        <taxon>Actinomycetes</taxon>
        <taxon>Kitasatosporales</taxon>
        <taxon>Streptomycetaceae</taxon>
        <taxon>Streptomyces</taxon>
    </lineage>
</organism>
<dbReference type="InterPro" id="IPR019533">
    <property type="entry name" value="Peptidase_S26"/>
</dbReference>
<keyword evidence="12" id="KW-1185">Reference proteome</keyword>
<reference evidence="11 12" key="1">
    <citation type="submission" date="2018-07" db="EMBL/GenBank/DDBJ databases">
        <title>Draft genome of the type strain Streptomyces armeniacus ATCC 15676.</title>
        <authorList>
            <person name="Labana P."/>
            <person name="Gosse J.T."/>
            <person name="Boddy C.N."/>
        </authorList>
    </citation>
    <scope>NUCLEOTIDE SEQUENCE [LARGE SCALE GENOMIC DNA]</scope>
    <source>
        <strain evidence="11 12">ATCC 15676</strain>
    </source>
</reference>
<evidence type="ECO:0000256" key="4">
    <source>
        <dbReference type="ARBA" id="ARBA00013208"/>
    </source>
</evidence>
<dbReference type="Pfam" id="PF10502">
    <property type="entry name" value="Peptidase_S26"/>
    <property type="match status" value="1"/>
</dbReference>
<dbReference type="InterPro" id="IPR000223">
    <property type="entry name" value="Pept_S26A_signal_pept_1"/>
</dbReference>
<evidence type="ECO:0000256" key="3">
    <source>
        <dbReference type="ARBA" id="ARBA00009370"/>
    </source>
</evidence>
<dbReference type="PANTHER" id="PTHR43390">
    <property type="entry name" value="SIGNAL PEPTIDASE I"/>
    <property type="match status" value="1"/>
</dbReference>
<dbReference type="AlphaFoldDB" id="A0A345XNL3"/>
<comment type="catalytic activity">
    <reaction evidence="1 8">
        <text>Cleavage of hydrophobic, N-terminal signal or leader sequences from secreted and periplasmic proteins.</text>
        <dbReference type="EC" id="3.4.21.89"/>
    </reaction>
</comment>
<comment type="similarity">
    <text evidence="3 8">Belongs to the peptidase S26 family.</text>
</comment>
<dbReference type="EC" id="3.4.21.89" evidence="4 8"/>
<name>A0A345XNL3_9ACTN</name>
<dbReference type="PROSITE" id="PS00501">
    <property type="entry name" value="SPASE_I_1"/>
    <property type="match status" value="1"/>
</dbReference>
<keyword evidence="8" id="KW-0472">Membrane</keyword>
<keyword evidence="6 8" id="KW-0378">Hydrolase</keyword>
<feature type="transmembrane region" description="Helical" evidence="8">
    <location>
        <begin position="34"/>
        <end position="57"/>
    </location>
</feature>
<dbReference type="CDD" id="cd06530">
    <property type="entry name" value="S26_SPase_I"/>
    <property type="match status" value="1"/>
</dbReference>
<feature type="active site" evidence="7">
    <location>
        <position position="134"/>
    </location>
</feature>
<dbReference type="RefSeq" id="WP_208877950.1">
    <property type="nucleotide sequence ID" value="NZ_CP031320.1"/>
</dbReference>
<evidence type="ECO:0000256" key="1">
    <source>
        <dbReference type="ARBA" id="ARBA00000677"/>
    </source>
</evidence>
<feature type="compositionally biased region" description="Basic and acidic residues" evidence="9">
    <location>
        <begin position="190"/>
        <end position="203"/>
    </location>
</feature>
<feature type="region of interest" description="Disordered" evidence="9">
    <location>
        <begin position="1"/>
        <end position="26"/>
    </location>
</feature>
<gene>
    <name evidence="11" type="primary">lepB</name>
    <name evidence="11" type="ORF">DVA86_11765</name>
</gene>
<feature type="active site" evidence="7">
    <location>
        <position position="62"/>
    </location>
</feature>
<protein>
    <recommendedName>
        <fullName evidence="4 8">Signal peptidase I</fullName>
        <ecNumber evidence="4 8">3.4.21.89</ecNumber>
    </recommendedName>
</protein>
<dbReference type="EMBL" id="CP031320">
    <property type="protein sequence ID" value="AXK33229.1"/>
    <property type="molecule type" value="Genomic_DNA"/>
</dbReference>
<dbReference type="InterPro" id="IPR036286">
    <property type="entry name" value="LexA/Signal_pep-like_sf"/>
</dbReference>
<evidence type="ECO:0000259" key="10">
    <source>
        <dbReference type="Pfam" id="PF10502"/>
    </source>
</evidence>
<evidence type="ECO:0000313" key="12">
    <source>
        <dbReference type="Proteomes" id="UP000254425"/>
    </source>
</evidence>
<keyword evidence="8" id="KW-0812">Transmembrane</keyword>
<dbReference type="SUPFAM" id="SSF51306">
    <property type="entry name" value="LexA/Signal peptidase"/>
    <property type="match status" value="1"/>
</dbReference>
<dbReference type="PRINTS" id="PR00727">
    <property type="entry name" value="LEADERPTASE"/>
</dbReference>
<keyword evidence="8" id="KW-1133">Transmembrane helix</keyword>
<dbReference type="KEGG" id="sarm:DVA86_11765"/>
<evidence type="ECO:0000256" key="8">
    <source>
        <dbReference type="RuleBase" id="RU362042"/>
    </source>
</evidence>
<dbReference type="GO" id="GO:0009003">
    <property type="term" value="F:signal peptidase activity"/>
    <property type="evidence" value="ECO:0007669"/>
    <property type="project" value="UniProtKB-EC"/>
</dbReference>
<sequence>MHTDEPPSEHDDTERDRSPVPEEGRRRWSRSVRFGLPAVGVMTVLLLVSAFVVQPFLIPSSSMEPTLQVGDRVLVNKLAYRFGNHPERGDVVVFDGTGSFAAEEESHGNPLTGLLHEAGAAVGLVEPSETDYVKRVIGIGGDSVRCCDKRGRIEVNGVPVEEDYLHRGDKPSTVPFDIEVPEGRLWVMGDHRSDSSDSRDHLGRPGGGTVPVGRVIGRVDWIGWPAGRWDSVRSHGAGEGTGTDRHG</sequence>
<evidence type="ECO:0000256" key="2">
    <source>
        <dbReference type="ARBA" id="ARBA00004401"/>
    </source>
</evidence>
<proteinExistence type="inferred from homology"/>
<dbReference type="InterPro" id="IPR019758">
    <property type="entry name" value="Pept_S26A_signal_pept_1_CS"/>
</dbReference>
<dbReference type="Proteomes" id="UP000254425">
    <property type="component" value="Chromosome"/>
</dbReference>
<dbReference type="NCBIfam" id="TIGR02227">
    <property type="entry name" value="sigpep_I_bact"/>
    <property type="match status" value="1"/>
</dbReference>
<accession>A0A345XNL3</accession>
<evidence type="ECO:0000256" key="9">
    <source>
        <dbReference type="SAM" id="MobiDB-lite"/>
    </source>
</evidence>
<dbReference type="Gene3D" id="2.10.109.10">
    <property type="entry name" value="Umud Fragment, subunit A"/>
    <property type="match status" value="1"/>
</dbReference>
<evidence type="ECO:0000256" key="6">
    <source>
        <dbReference type="ARBA" id="ARBA00022801"/>
    </source>
</evidence>
<evidence type="ECO:0000313" key="11">
    <source>
        <dbReference type="EMBL" id="AXK33229.1"/>
    </source>
</evidence>
<keyword evidence="5 8" id="KW-0645">Protease</keyword>
<dbReference type="PANTHER" id="PTHR43390:SF1">
    <property type="entry name" value="CHLOROPLAST PROCESSING PEPTIDASE"/>
    <property type="match status" value="1"/>
</dbReference>
<dbReference type="GO" id="GO:0005886">
    <property type="term" value="C:plasma membrane"/>
    <property type="evidence" value="ECO:0007669"/>
    <property type="project" value="UniProtKB-SubCell"/>
</dbReference>
<comment type="subcellular location">
    <subcellularLocation>
        <location evidence="2">Cell membrane</location>
        <topology evidence="2">Single-pass type II membrane protein</topology>
    </subcellularLocation>
    <subcellularLocation>
        <location evidence="8">Membrane</location>
        <topology evidence="8">Single-pass type II membrane protein</topology>
    </subcellularLocation>
</comment>
<evidence type="ECO:0000256" key="5">
    <source>
        <dbReference type="ARBA" id="ARBA00022670"/>
    </source>
</evidence>
<evidence type="ECO:0000256" key="7">
    <source>
        <dbReference type="PIRSR" id="PIRSR600223-1"/>
    </source>
</evidence>
<feature type="region of interest" description="Disordered" evidence="9">
    <location>
        <begin position="190"/>
        <end position="211"/>
    </location>
</feature>
<dbReference type="GO" id="GO:0006465">
    <property type="term" value="P:signal peptide processing"/>
    <property type="evidence" value="ECO:0007669"/>
    <property type="project" value="InterPro"/>
</dbReference>